<comment type="subcellular location">
    <subcellularLocation>
        <location evidence="2">Nucleus</location>
    </subcellularLocation>
</comment>
<comment type="similarity">
    <text evidence="3">Belongs to the CHZ1 family.</text>
</comment>
<evidence type="ECO:0000256" key="2">
    <source>
        <dbReference type="ARBA" id="ARBA00004123"/>
    </source>
</evidence>
<evidence type="ECO:0000313" key="9">
    <source>
        <dbReference type="EMBL" id="OQE16441.1"/>
    </source>
</evidence>
<dbReference type="GO" id="GO:0005634">
    <property type="term" value="C:nucleus"/>
    <property type="evidence" value="ECO:0007669"/>
    <property type="project" value="UniProtKB-SubCell"/>
</dbReference>
<evidence type="ECO:0000256" key="5">
    <source>
        <dbReference type="ARBA" id="ARBA00023242"/>
    </source>
</evidence>
<dbReference type="AlphaFoldDB" id="A0A1V6SQX2"/>
<dbReference type="SMART" id="SM01082">
    <property type="entry name" value="CHZ"/>
    <property type="match status" value="1"/>
</dbReference>
<evidence type="ECO:0000256" key="1">
    <source>
        <dbReference type="ARBA" id="ARBA00002212"/>
    </source>
</evidence>
<sequence>MGDHATTNDPSNATFEEKGKGKDVQDQIAEDSSDDESEPEMVGTAITDEEEDDNNLEPISQENIISGGRRTRGKIIDYAAEAEKNKDEMEDSEEDEDYQGANDDEDDQMRD</sequence>
<organism evidence="9 10">
    <name type="scientific">Penicillium steckii</name>
    <dbReference type="NCBI Taxonomy" id="303698"/>
    <lineage>
        <taxon>Eukaryota</taxon>
        <taxon>Fungi</taxon>
        <taxon>Dikarya</taxon>
        <taxon>Ascomycota</taxon>
        <taxon>Pezizomycotina</taxon>
        <taxon>Eurotiomycetes</taxon>
        <taxon>Eurotiomycetidae</taxon>
        <taxon>Eurotiales</taxon>
        <taxon>Aspergillaceae</taxon>
        <taxon>Penicillium</taxon>
    </lineage>
</organism>
<feature type="compositionally biased region" description="Acidic residues" evidence="7">
    <location>
        <begin position="28"/>
        <end position="39"/>
    </location>
</feature>
<comment type="subunit">
    <text evidence="6">Forms a heterotrimer with H2A.Z-H2B, stabilizing the association of the histone dimer. Also, with a lower affinity, forms a heterotrimer with H2A-H2B.</text>
</comment>
<keyword evidence="5" id="KW-0539">Nucleus</keyword>
<name>A0A1V6SQX2_9EURO</name>
<feature type="compositionally biased region" description="Acidic residues" evidence="7">
    <location>
        <begin position="88"/>
        <end position="111"/>
    </location>
</feature>
<accession>A0A1V6SQX2</accession>
<feature type="domain" description="Histone chaperone" evidence="8">
    <location>
        <begin position="50"/>
        <end position="87"/>
    </location>
</feature>
<reference evidence="10" key="1">
    <citation type="journal article" date="2017" name="Nat. Microbiol.">
        <title>Global analysis of biosynthetic gene clusters reveals vast potential of secondary metabolite production in Penicillium species.</title>
        <authorList>
            <person name="Nielsen J.C."/>
            <person name="Grijseels S."/>
            <person name="Prigent S."/>
            <person name="Ji B."/>
            <person name="Dainat J."/>
            <person name="Nielsen K.F."/>
            <person name="Frisvad J.C."/>
            <person name="Workman M."/>
            <person name="Nielsen J."/>
        </authorList>
    </citation>
    <scope>NUCLEOTIDE SEQUENCE [LARGE SCALE GENOMIC DNA]</scope>
    <source>
        <strain evidence="10">IBT 24891</strain>
    </source>
</reference>
<dbReference type="Pfam" id="PF09649">
    <property type="entry name" value="CHZ"/>
    <property type="match status" value="1"/>
</dbReference>
<evidence type="ECO:0000256" key="4">
    <source>
        <dbReference type="ARBA" id="ARBA00023186"/>
    </source>
</evidence>
<gene>
    <name evidence="9" type="ORF">PENSTE_c024G09303</name>
</gene>
<evidence type="ECO:0000256" key="3">
    <source>
        <dbReference type="ARBA" id="ARBA00008057"/>
    </source>
</evidence>
<protein>
    <recommendedName>
        <fullName evidence="8">Histone chaperone domain-containing protein</fullName>
    </recommendedName>
</protein>
<dbReference type="STRING" id="303698.A0A1V6SQX2"/>
<comment type="caution">
    <text evidence="9">The sequence shown here is derived from an EMBL/GenBank/DDBJ whole genome shotgun (WGS) entry which is preliminary data.</text>
</comment>
<dbReference type="OrthoDB" id="4174291at2759"/>
<keyword evidence="4" id="KW-0143">Chaperone</keyword>
<evidence type="ECO:0000259" key="8">
    <source>
        <dbReference type="SMART" id="SM01082"/>
    </source>
</evidence>
<feature type="region of interest" description="Disordered" evidence="7">
    <location>
        <begin position="1"/>
        <end position="111"/>
    </location>
</feature>
<dbReference type="InterPro" id="IPR019098">
    <property type="entry name" value="Histone_chaperone_domain_CHZ"/>
</dbReference>
<comment type="function">
    <text evidence="1">Forms a chaperone-bound H2A.Z-H2B complex that acts as a source for SWR1 complex-dependent H2A to H2A.Z histone replacement in chromatin.</text>
</comment>
<feature type="compositionally biased region" description="Basic and acidic residues" evidence="7">
    <location>
        <begin position="15"/>
        <end position="25"/>
    </location>
</feature>
<proteinExistence type="inferred from homology"/>
<evidence type="ECO:0000256" key="6">
    <source>
        <dbReference type="ARBA" id="ARBA00025877"/>
    </source>
</evidence>
<keyword evidence="10" id="KW-1185">Reference proteome</keyword>
<dbReference type="Proteomes" id="UP000191285">
    <property type="component" value="Unassembled WGS sequence"/>
</dbReference>
<dbReference type="EMBL" id="MLKD01000024">
    <property type="protein sequence ID" value="OQE16441.1"/>
    <property type="molecule type" value="Genomic_DNA"/>
</dbReference>
<evidence type="ECO:0000256" key="7">
    <source>
        <dbReference type="SAM" id="MobiDB-lite"/>
    </source>
</evidence>
<evidence type="ECO:0000313" key="10">
    <source>
        <dbReference type="Proteomes" id="UP000191285"/>
    </source>
</evidence>
<feature type="compositionally biased region" description="Polar residues" evidence="7">
    <location>
        <begin position="1"/>
        <end position="14"/>
    </location>
</feature>